<evidence type="ECO:0000313" key="2">
    <source>
        <dbReference type="EMBL" id="KAF9528203.1"/>
    </source>
</evidence>
<dbReference type="EMBL" id="MU157854">
    <property type="protein sequence ID" value="KAF9528203.1"/>
    <property type="molecule type" value="Genomic_DNA"/>
</dbReference>
<feature type="compositionally biased region" description="Acidic residues" evidence="1">
    <location>
        <begin position="335"/>
        <end position="347"/>
    </location>
</feature>
<feature type="compositionally biased region" description="Polar residues" evidence="1">
    <location>
        <begin position="600"/>
        <end position="632"/>
    </location>
</feature>
<feature type="compositionally biased region" description="Basic and acidic residues" evidence="1">
    <location>
        <begin position="394"/>
        <end position="406"/>
    </location>
</feature>
<dbReference type="Proteomes" id="UP000807306">
    <property type="component" value="Unassembled WGS sequence"/>
</dbReference>
<name>A0A9P6EET2_9AGAR</name>
<feature type="compositionally biased region" description="Low complexity" evidence="1">
    <location>
        <begin position="212"/>
        <end position="237"/>
    </location>
</feature>
<feature type="compositionally biased region" description="Basic and acidic residues" evidence="1">
    <location>
        <begin position="702"/>
        <end position="713"/>
    </location>
</feature>
<feature type="region of interest" description="Disordered" evidence="1">
    <location>
        <begin position="701"/>
        <end position="729"/>
    </location>
</feature>
<protein>
    <submittedName>
        <fullName evidence="2">Uncharacterized protein</fullName>
    </submittedName>
</protein>
<evidence type="ECO:0000256" key="1">
    <source>
        <dbReference type="SAM" id="MobiDB-lite"/>
    </source>
</evidence>
<evidence type="ECO:0000313" key="3">
    <source>
        <dbReference type="Proteomes" id="UP000807306"/>
    </source>
</evidence>
<comment type="caution">
    <text evidence="2">The sequence shown here is derived from an EMBL/GenBank/DDBJ whole genome shotgun (WGS) entry which is preliminary data.</text>
</comment>
<gene>
    <name evidence="2" type="ORF">CPB83DRAFT_894474</name>
</gene>
<sequence length="934" mass="102485">MEESTAGSDEGTLLSVIQHQLGNDLCSVVGEDGGHNDLASSDESTRTRTISGPTASSEMLIQGFRIMRERLINLMQSQATFDAGVHEFVSQAFVHATLVLQAGDIFVAKFSEGFLDACTETVISKYLSCEYNDFAAHFATYGIPLPTNEDRIPNAPSQPGMVIAEPTDNVGRSGSPITVDQPELDNTGVLPQDLSIPLLSVSDLLIPDQQTLSPTTQQTTGVDLTLAPGSASSSLTLLPPPTFDPSLNSPSPLPTDHETSSQILLESLPYDSPHHPPLSPPIIPAIQSGNDAPEDSTCLPAQNAIAKAPHSPPVQSADPVVIIPQADANAKSELDDGEDDAEGEIDQETGTGATIEIEQQPKLAVLRPHGSTTRKRKRNTSSPIIEDEDDGDEEKAQEGEDTPKDGDYEDEGEEDLDEEQGGRVKGKKRKLPSTNNVGKTPRKQARATTTPTTTKTSQNSRVIPLETLINWKPPSTQLFHYDLSADHVHNLTNRGSRPLKIKAYGVHSKQCYQCHAAEVQCYYVKTSHHGTACLRCRNTRGGRCSHTVQHKERRKVMLSGMQEMDYEDDDDEDEDAVVPNRPAAPSRKKRKVLATPPTPLQSSTPKHTNLSLQPNDNRDGSTSQQDKNSNQMLVDPPRRPTGFPNERMNVDMAGTSRSQIGPDVQLEIHAQFAAMKLQQQTQIESRFAAIELEQKTILAHQKSQDEKTRRLEQTQHALSTKQKEHHQEQKSFHNYVEKGFARIDQQHTKLQTSVEAYMSRSQSRFDNIDRGIDRLGDLIVHSRSDQSNGPQSQIHNLTSGDMGTLGHNGALPNQRGGFLAFDPFIGQMSAPKRDGMDEYIKSSLYQASTPEHDSRTLPPIRSLLRSHPNLVMPINGSMSPHPGLLTPYQTRVSSTQNMDYQQSNPGHVSVPEPQTVESHADTIADIQLTPSENV</sequence>
<feature type="region of interest" description="Disordered" evidence="1">
    <location>
        <begin position="330"/>
        <end position="460"/>
    </location>
</feature>
<accession>A0A9P6EET2</accession>
<feature type="compositionally biased region" description="Low complexity" evidence="1">
    <location>
        <begin position="446"/>
        <end position="456"/>
    </location>
</feature>
<proteinExistence type="predicted"/>
<reference evidence="2" key="1">
    <citation type="submission" date="2020-11" db="EMBL/GenBank/DDBJ databases">
        <authorList>
            <consortium name="DOE Joint Genome Institute"/>
            <person name="Ahrendt S."/>
            <person name="Riley R."/>
            <person name="Andreopoulos W."/>
            <person name="Labutti K."/>
            <person name="Pangilinan J."/>
            <person name="Ruiz-Duenas F.J."/>
            <person name="Barrasa J.M."/>
            <person name="Sanchez-Garcia M."/>
            <person name="Camarero S."/>
            <person name="Miyauchi S."/>
            <person name="Serrano A."/>
            <person name="Linde D."/>
            <person name="Babiker R."/>
            <person name="Drula E."/>
            <person name="Ayuso-Fernandez I."/>
            <person name="Pacheco R."/>
            <person name="Padilla G."/>
            <person name="Ferreira P."/>
            <person name="Barriuso J."/>
            <person name="Kellner H."/>
            <person name="Castanera R."/>
            <person name="Alfaro M."/>
            <person name="Ramirez L."/>
            <person name="Pisabarro A.G."/>
            <person name="Kuo A."/>
            <person name="Tritt A."/>
            <person name="Lipzen A."/>
            <person name="He G."/>
            <person name="Yan M."/>
            <person name="Ng V."/>
            <person name="Cullen D."/>
            <person name="Martin F."/>
            <person name="Rosso M.-N."/>
            <person name="Henrissat B."/>
            <person name="Hibbett D."/>
            <person name="Martinez A.T."/>
            <person name="Grigoriev I.V."/>
        </authorList>
    </citation>
    <scope>NUCLEOTIDE SEQUENCE</scope>
    <source>
        <strain evidence="2">CBS 506.95</strain>
    </source>
</reference>
<dbReference type="AlphaFoldDB" id="A0A9P6EET2"/>
<organism evidence="2 3">
    <name type="scientific">Crepidotus variabilis</name>
    <dbReference type="NCBI Taxonomy" id="179855"/>
    <lineage>
        <taxon>Eukaryota</taxon>
        <taxon>Fungi</taxon>
        <taxon>Dikarya</taxon>
        <taxon>Basidiomycota</taxon>
        <taxon>Agaricomycotina</taxon>
        <taxon>Agaricomycetes</taxon>
        <taxon>Agaricomycetidae</taxon>
        <taxon>Agaricales</taxon>
        <taxon>Agaricineae</taxon>
        <taxon>Crepidotaceae</taxon>
        <taxon>Crepidotus</taxon>
    </lineage>
</organism>
<keyword evidence="3" id="KW-1185">Reference proteome</keyword>
<feature type="compositionally biased region" description="Acidic residues" evidence="1">
    <location>
        <begin position="407"/>
        <end position="419"/>
    </location>
</feature>
<feature type="compositionally biased region" description="Acidic residues" evidence="1">
    <location>
        <begin position="566"/>
        <end position="576"/>
    </location>
</feature>
<feature type="region of interest" description="Disordered" evidence="1">
    <location>
        <begin position="212"/>
        <end position="260"/>
    </location>
</feature>
<feature type="region of interest" description="Disordered" evidence="1">
    <location>
        <begin position="566"/>
        <end position="649"/>
    </location>
</feature>